<keyword evidence="5 12" id="KW-0349">Heme</keyword>
<feature type="transmembrane region" description="Helical" evidence="12">
    <location>
        <begin position="361"/>
        <end position="384"/>
    </location>
</feature>
<comment type="similarity">
    <text evidence="2 12">Belongs to the cytochrome ubiquinol oxidase subunit 1 family.</text>
</comment>
<evidence type="ECO:0000256" key="12">
    <source>
        <dbReference type="PIRNR" id="PIRNR006446"/>
    </source>
</evidence>
<dbReference type="GO" id="GO:0005886">
    <property type="term" value="C:plasma membrane"/>
    <property type="evidence" value="ECO:0007669"/>
    <property type="project" value="UniProtKB-SubCell"/>
</dbReference>
<dbReference type="InterPro" id="IPR002585">
    <property type="entry name" value="Cyt-d_ubiquinol_oxidase_su_1"/>
</dbReference>
<dbReference type="STRING" id="1121421.SAMN02745123_00451"/>
<evidence type="ECO:0000256" key="3">
    <source>
        <dbReference type="ARBA" id="ARBA00022448"/>
    </source>
</evidence>
<reference evidence="14" key="1">
    <citation type="submission" date="2016-11" db="EMBL/GenBank/DDBJ databases">
        <authorList>
            <person name="Varghese N."/>
            <person name="Submissions S."/>
        </authorList>
    </citation>
    <scope>NUCLEOTIDE SEQUENCE [LARGE SCALE GENOMIC DNA]</scope>
    <source>
        <strain evidence="14">DSM 10349</strain>
    </source>
</reference>
<dbReference type="Proteomes" id="UP000183997">
    <property type="component" value="Unassembled WGS sequence"/>
</dbReference>
<evidence type="ECO:0000256" key="10">
    <source>
        <dbReference type="ARBA" id="ARBA00023004"/>
    </source>
</evidence>
<feature type="transmembrane region" description="Helical" evidence="12">
    <location>
        <begin position="217"/>
        <end position="235"/>
    </location>
</feature>
<gene>
    <name evidence="13" type="ORF">SAMN02745123_00451</name>
</gene>
<dbReference type="GO" id="GO:0016682">
    <property type="term" value="F:oxidoreductase activity, acting on diphenols and related substances as donors, oxygen as acceptor"/>
    <property type="evidence" value="ECO:0007669"/>
    <property type="project" value="TreeGrafter"/>
</dbReference>
<evidence type="ECO:0000313" key="14">
    <source>
        <dbReference type="Proteomes" id="UP000183997"/>
    </source>
</evidence>
<evidence type="ECO:0000256" key="2">
    <source>
        <dbReference type="ARBA" id="ARBA00009819"/>
    </source>
</evidence>
<dbReference type="GO" id="GO:0019646">
    <property type="term" value="P:aerobic electron transport chain"/>
    <property type="evidence" value="ECO:0007669"/>
    <property type="project" value="InterPro"/>
</dbReference>
<proteinExistence type="inferred from homology"/>
<feature type="transmembrane region" description="Helical" evidence="12">
    <location>
        <begin position="91"/>
        <end position="115"/>
    </location>
</feature>
<dbReference type="RefSeq" id="WP_072910651.1">
    <property type="nucleotide sequence ID" value="NZ_FRAR01000005.1"/>
</dbReference>
<dbReference type="EMBL" id="FRAR01000005">
    <property type="protein sequence ID" value="SHK02672.1"/>
    <property type="molecule type" value="Genomic_DNA"/>
</dbReference>
<evidence type="ECO:0000256" key="4">
    <source>
        <dbReference type="ARBA" id="ARBA00022475"/>
    </source>
</evidence>
<accession>A0A1M6P447</accession>
<keyword evidence="10 12" id="KW-0408">Iron</keyword>
<keyword evidence="4 12" id="KW-1003">Cell membrane</keyword>
<evidence type="ECO:0000313" key="13">
    <source>
        <dbReference type="EMBL" id="SHK02672.1"/>
    </source>
</evidence>
<keyword evidence="9 12" id="KW-1133">Transmembrane helix</keyword>
<evidence type="ECO:0000256" key="11">
    <source>
        <dbReference type="ARBA" id="ARBA00023136"/>
    </source>
</evidence>
<dbReference type="PANTHER" id="PTHR30365:SF15">
    <property type="entry name" value="CYTOCHROME BD UBIQUINOL OXIDASE SUBUNIT 1"/>
    <property type="match status" value="1"/>
</dbReference>
<evidence type="ECO:0000256" key="7">
    <source>
        <dbReference type="ARBA" id="ARBA00022723"/>
    </source>
</evidence>
<dbReference type="GO" id="GO:0070069">
    <property type="term" value="C:cytochrome complex"/>
    <property type="evidence" value="ECO:0007669"/>
    <property type="project" value="UniProtKB-UniRule"/>
</dbReference>
<organism evidence="13 14">
    <name type="scientific">Desulforamulus aeronauticus DSM 10349</name>
    <dbReference type="NCBI Taxonomy" id="1121421"/>
    <lineage>
        <taxon>Bacteria</taxon>
        <taxon>Bacillati</taxon>
        <taxon>Bacillota</taxon>
        <taxon>Clostridia</taxon>
        <taxon>Eubacteriales</taxon>
        <taxon>Peptococcaceae</taxon>
        <taxon>Desulforamulus</taxon>
    </lineage>
</organism>
<evidence type="ECO:0000256" key="6">
    <source>
        <dbReference type="ARBA" id="ARBA00022692"/>
    </source>
</evidence>
<sequence length="462" mass="51611">MSELLLARWQFGVTSLYHFIFVPLTLGLSVLVAIMETMYVRTGNETYKKMTQFFGKLFLINFAMGVVTGIVQEFHFGMNWSEYSRFVGDIFGAPLAIEALLAFFLESTFLGIWVFGWDKLPKKVHALSIWMVAIGSNLSALWILIANSFMQEPVGYVLRNGRAEMTDFFALITNPHVFYQFPHTVLGGFCTGAFFVLGISAYHLLRKNQVDLFRRSFNIALVFGFISVLLVTTVGHTQGQYLVKTQPMKMAAAEAHWETADPAPFNVLAVVDEANQKNSFEISVPGVLSFMSYNSFSGEVKGLRDLQIEAEAQYGPGNYIPPVTSIFWSFRIMVAAGGWMVLITMLTLYLWKTGKLEGTPLVLKALLWSIPVPYLANFTGWYMAEVGRQPWMVYGLQKVENAVSPAVSAGEILTTLIGFTVIYGLLAVADFYLLVKFIKQGPDEPVTVGAQKPSPKEVSLWT</sequence>
<keyword evidence="8 12" id="KW-0249">Electron transport</keyword>
<keyword evidence="7 12" id="KW-0479">Metal-binding</keyword>
<feature type="transmembrane region" description="Helical" evidence="12">
    <location>
        <begin position="20"/>
        <end position="41"/>
    </location>
</feature>
<evidence type="ECO:0000256" key="5">
    <source>
        <dbReference type="ARBA" id="ARBA00022617"/>
    </source>
</evidence>
<feature type="transmembrane region" description="Helical" evidence="12">
    <location>
        <begin position="185"/>
        <end position="205"/>
    </location>
</feature>
<dbReference type="PANTHER" id="PTHR30365">
    <property type="entry name" value="CYTOCHROME D UBIQUINOL OXIDASE"/>
    <property type="match status" value="1"/>
</dbReference>
<dbReference type="AlphaFoldDB" id="A0A1M6P447"/>
<name>A0A1M6P447_9FIRM</name>
<feature type="transmembrane region" description="Helical" evidence="12">
    <location>
        <begin position="127"/>
        <end position="150"/>
    </location>
</feature>
<dbReference type="GO" id="GO:0020037">
    <property type="term" value="F:heme binding"/>
    <property type="evidence" value="ECO:0007669"/>
    <property type="project" value="TreeGrafter"/>
</dbReference>
<evidence type="ECO:0000256" key="8">
    <source>
        <dbReference type="ARBA" id="ARBA00022982"/>
    </source>
</evidence>
<protein>
    <submittedName>
        <fullName evidence="13">Cytochrome bd-I ubiquinol oxidase subunit 1 apoprotein</fullName>
    </submittedName>
</protein>
<feature type="transmembrane region" description="Helical" evidence="12">
    <location>
        <begin position="326"/>
        <end position="349"/>
    </location>
</feature>
<dbReference type="OrthoDB" id="9807042at2"/>
<dbReference type="GO" id="GO:0046872">
    <property type="term" value="F:metal ion binding"/>
    <property type="evidence" value="ECO:0007669"/>
    <property type="project" value="UniProtKB-UniRule"/>
</dbReference>
<keyword evidence="11 12" id="KW-0472">Membrane</keyword>
<feature type="transmembrane region" description="Helical" evidence="12">
    <location>
        <begin position="53"/>
        <end position="71"/>
    </location>
</feature>
<evidence type="ECO:0000256" key="1">
    <source>
        <dbReference type="ARBA" id="ARBA00004651"/>
    </source>
</evidence>
<feature type="transmembrane region" description="Helical" evidence="12">
    <location>
        <begin position="412"/>
        <end position="435"/>
    </location>
</feature>
<evidence type="ECO:0000256" key="9">
    <source>
        <dbReference type="ARBA" id="ARBA00022989"/>
    </source>
</evidence>
<dbReference type="PIRSF" id="PIRSF006446">
    <property type="entry name" value="Cyt_quinol_oxidase_1"/>
    <property type="match status" value="1"/>
</dbReference>
<dbReference type="GO" id="GO:0009055">
    <property type="term" value="F:electron transfer activity"/>
    <property type="evidence" value="ECO:0007669"/>
    <property type="project" value="UniProtKB-UniRule"/>
</dbReference>
<keyword evidence="3 12" id="KW-0813">Transport</keyword>
<comment type="subcellular location">
    <subcellularLocation>
        <location evidence="1">Cell membrane</location>
        <topology evidence="1">Multi-pass membrane protein</topology>
    </subcellularLocation>
</comment>
<keyword evidence="6 12" id="KW-0812">Transmembrane</keyword>
<keyword evidence="14" id="KW-1185">Reference proteome</keyword>
<dbReference type="Pfam" id="PF01654">
    <property type="entry name" value="Cyt_bd_oxida_I"/>
    <property type="match status" value="1"/>
</dbReference>